<proteinExistence type="predicted"/>
<keyword evidence="2" id="KW-1185">Reference proteome</keyword>
<accession>A0ABP8GAU5</accession>
<evidence type="ECO:0008006" key="3">
    <source>
        <dbReference type="Google" id="ProtNLM"/>
    </source>
</evidence>
<dbReference type="Proteomes" id="UP001501115">
    <property type="component" value="Unassembled WGS sequence"/>
</dbReference>
<sequence>MSITIRADRVGSGCRSMTSAVRPVLSRMWCGGFSGWGKSQHEVSRVERVERVVWVPGRTAEYPVARWA</sequence>
<protein>
    <recommendedName>
        <fullName evidence="3">Transposase</fullName>
    </recommendedName>
</protein>
<gene>
    <name evidence="1" type="ORF">GCM10023086_45350</name>
</gene>
<comment type="caution">
    <text evidence="1">The sequence shown here is derived from an EMBL/GenBank/DDBJ whole genome shotgun (WGS) entry which is preliminary data.</text>
</comment>
<organism evidence="1 2">
    <name type="scientific">Streptomyces venetus</name>
    <dbReference type="NCBI Taxonomy" id="1701086"/>
    <lineage>
        <taxon>Bacteria</taxon>
        <taxon>Bacillati</taxon>
        <taxon>Actinomycetota</taxon>
        <taxon>Actinomycetes</taxon>
        <taxon>Kitasatosporales</taxon>
        <taxon>Streptomycetaceae</taxon>
        <taxon>Streptomyces</taxon>
    </lineage>
</organism>
<evidence type="ECO:0000313" key="1">
    <source>
        <dbReference type="EMBL" id="GAA4320856.1"/>
    </source>
</evidence>
<reference evidence="2" key="1">
    <citation type="journal article" date="2019" name="Int. J. Syst. Evol. Microbiol.">
        <title>The Global Catalogue of Microorganisms (GCM) 10K type strain sequencing project: providing services to taxonomists for standard genome sequencing and annotation.</title>
        <authorList>
            <consortium name="The Broad Institute Genomics Platform"/>
            <consortium name="The Broad Institute Genome Sequencing Center for Infectious Disease"/>
            <person name="Wu L."/>
            <person name="Ma J."/>
        </authorList>
    </citation>
    <scope>NUCLEOTIDE SEQUENCE [LARGE SCALE GENOMIC DNA]</scope>
    <source>
        <strain evidence="2">JCM 31290</strain>
    </source>
</reference>
<evidence type="ECO:0000313" key="2">
    <source>
        <dbReference type="Proteomes" id="UP001501115"/>
    </source>
</evidence>
<name>A0ABP8GAU5_9ACTN</name>
<dbReference type="EMBL" id="BAABET010000006">
    <property type="protein sequence ID" value="GAA4320856.1"/>
    <property type="molecule type" value="Genomic_DNA"/>
</dbReference>